<evidence type="ECO:0008006" key="4">
    <source>
        <dbReference type="Google" id="ProtNLM"/>
    </source>
</evidence>
<evidence type="ECO:0000313" key="3">
    <source>
        <dbReference type="Proteomes" id="UP000279284"/>
    </source>
</evidence>
<feature type="chain" id="PRO_5030037534" description="Lipoprotein" evidence="1">
    <location>
        <begin position="19"/>
        <end position="217"/>
    </location>
</feature>
<name>A0A1X3CYR9_9NEIS</name>
<protein>
    <recommendedName>
        <fullName evidence="4">Lipoprotein</fullName>
    </recommendedName>
</protein>
<evidence type="ECO:0000313" key="2">
    <source>
        <dbReference type="EMBL" id="VEF03459.1"/>
    </source>
</evidence>
<gene>
    <name evidence="2" type="ORF">NCTC10296_02328</name>
</gene>
<keyword evidence="3" id="KW-1185">Reference proteome</keyword>
<evidence type="ECO:0000256" key="1">
    <source>
        <dbReference type="SAM" id="SignalP"/>
    </source>
</evidence>
<keyword evidence="1" id="KW-0732">Signal</keyword>
<feature type="signal peptide" evidence="1">
    <location>
        <begin position="1"/>
        <end position="18"/>
    </location>
</feature>
<dbReference type="AlphaFoldDB" id="A0A1X3CYR9"/>
<dbReference type="KEGG" id="nci:NCTC10296_02328"/>
<sequence>MKYPTTLLLCLIALPVSAQTYQTHNPFASETLTIKQSEFIIDTVGASGNLCYLEGQIKNNTWQDGDGCRIHFRSARNSISIAIPEKAKAACSTYCGHNTFFDKTYYRLPTACTKQAAAQTEQRFQTAYRKKHFQSAIRIKQTYLEQCGEFMHLVDRMRTRNDLAVSYKNAGNPAACRRVLQPLTEYMDNKEFQPSYIYRDEYERELKHTRFNRAACK</sequence>
<dbReference type="Proteomes" id="UP000279284">
    <property type="component" value="Chromosome"/>
</dbReference>
<accession>A0A1X3CYR9</accession>
<reference evidence="2 3" key="1">
    <citation type="submission" date="2018-12" db="EMBL/GenBank/DDBJ databases">
        <authorList>
            <consortium name="Pathogen Informatics"/>
        </authorList>
    </citation>
    <scope>NUCLEOTIDE SEQUENCE [LARGE SCALE GENOMIC DNA]</scope>
    <source>
        <strain evidence="2 3">NCTC10296</strain>
    </source>
</reference>
<dbReference type="EMBL" id="LR134313">
    <property type="protein sequence ID" value="VEF03459.1"/>
    <property type="molecule type" value="Genomic_DNA"/>
</dbReference>
<dbReference type="RefSeq" id="WP_085416243.1">
    <property type="nucleotide sequence ID" value="NZ_CAUJPY010000020.1"/>
</dbReference>
<organism evidence="2 3">
    <name type="scientific">Neisseria canis</name>
    <dbReference type="NCBI Taxonomy" id="493"/>
    <lineage>
        <taxon>Bacteria</taxon>
        <taxon>Pseudomonadati</taxon>
        <taxon>Pseudomonadota</taxon>
        <taxon>Betaproteobacteria</taxon>
        <taxon>Neisseriales</taxon>
        <taxon>Neisseriaceae</taxon>
        <taxon>Neisseria</taxon>
    </lineage>
</organism>
<dbReference type="OrthoDB" id="6938654at2"/>
<proteinExistence type="predicted"/>